<dbReference type="GO" id="GO:0000724">
    <property type="term" value="P:double-strand break repair via homologous recombination"/>
    <property type="evidence" value="ECO:0007669"/>
    <property type="project" value="TreeGrafter"/>
</dbReference>
<feature type="compositionally biased region" description="Basic and acidic residues" evidence="3">
    <location>
        <begin position="199"/>
        <end position="217"/>
    </location>
</feature>
<dbReference type="GO" id="GO:0005657">
    <property type="term" value="C:replication fork"/>
    <property type="evidence" value="ECO:0007669"/>
    <property type="project" value="TreeGrafter"/>
</dbReference>
<feature type="compositionally biased region" description="Polar residues" evidence="3">
    <location>
        <begin position="257"/>
        <end position="278"/>
    </location>
</feature>
<dbReference type="GO" id="GO:0007131">
    <property type="term" value="P:reciprocal meiotic recombination"/>
    <property type="evidence" value="ECO:0007669"/>
    <property type="project" value="TreeGrafter"/>
</dbReference>
<keyword evidence="5" id="KW-1185">Reference proteome</keyword>
<protein>
    <recommendedName>
        <fullName evidence="6">DNA recombination and repair protein Rad51-like C-terminal domain-containing protein</fullName>
    </recommendedName>
</protein>
<evidence type="ECO:0000313" key="5">
    <source>
        <dbReference type="Proteomes" id="UP000244855"/>
    </source>
</evidence>
<dbReference type="GO" id="GO:0042148">
    <property type="term" value="P:DNA strand invasion"/>
    <property type="evidence" value="ECO:0007669"/>
    <property type="project" value="TreeGrafter"/>
</dbReference>
<evidence type="ECO:0000313" key="4">
    <source>
        <dbReference type="EMBL" id="PVH94656.1"/>
    </source>
</evidence>
<dbReference type="OrthoDB" id="336321at2759"/>
<keyword evidence="2" id="KW-0539">Nucleus</keyword>
<comment type="subcellular location">
    <subcellularLocation>
        <location evidence="1">Nucleus</location>
    </subcellularLocation>
</comment>
<proteinExistence type="predicted"/>
<gene>
    <name evidence="4" type="ORF">DM02DRAFT_633532</name>
</gene>
<evidence type="ECO:0000256" key="3">
    <source>
        <dbReference type="SAM" id="MobiDB-lite"/>
    </source>
</evidence>
<evidence type="ECO:0000256" key="1">
    <source>
        <dbReference type="ARBA" id="ARBA00004123"/>
    </source>
</evidence>
<dbReference type="STRING" id="97972.A0A2V1D942"/>
<dbReference type="Gene3D" id="3.40.50.300">
    <property type="entry name" value="P-loop containing nucleotide triphosphate hydrolases"/>
    <property type="match status" value="1"/>
</dbReference>
<evidence type="ECO:0008006" key="6">
    <source>
        <dbReference type="Google" id="ProtNLM"/>
    </source>
</evidence>
<reference evidence="4 5" key="1">
    <citation type="journal article" date="2018" name="Sci. Rep.">
        <title>Comparative genomics provides insights into the lifestyle and reveals functional heterogeneity of dark septate endophytic fungi.</title>
        <authorList>
            <person name="Knapp D.G."/>
            <person name="Nemeth J.B."/>
            <person name="Barry K."/>
            <person name="Hainaut M."/>
            <person name="Henrissat B."/>
            <person name="Johnson J."/>
            <person name="Kuo A."/>
            <person name="Lim J.H.P."/>
            <person name="Lipzen A."/>
            <person name="Nolan M."/>
            <person name="Ohm R.A."/>
            <person name="Tamas L."/>
            <person name="Grigoriev I.V."/>
            <person name="Spatafora J.W."/>
            <person name="Nagy L.G."/>
            <person name="Kovacs G.M."/>
        </authorList>
    </citation>
    <scope>NUCLEOTIDE SEQUENCE [LARGE SCALE GENOMIC DNA]</scope>
    <source>
        <strain evidence="4 5">DSE2036</strain>
    </source>
</reference>
<evidence type="ECO:0000256" key="2">
    <source>
        <dbReference type="ARBA" id="ARBA00023242"/>
    </source>
</evidence>
<dbReference type="Proteomes" id="UP000244855">
    <property type="component" value="Unassembled WGS sequence"/>
</dbReference>
<dbReference type="InterPro" id="IPR051988">
    <property type="entry name" value="HRR_RAD51_Paralog"/>
</dbReference>
<dbReference type="GO" id="GO:0005815">
    <property type="term" value="C:microtubule organizing center"/>
    <property type="evidence" value="ECO:0007669"/>
    <property type="project" value="TreeGrafter"/>
</dbReference>
<feature type="region of interest" description="Disordered" evidence="3">
    <location>
        <begin position="193"/>
        <end position="285"/>
    </location>
</feature>
<feature type="compositionally biased region" description="Low complexity" evidence="3">
    <location>
        <begin position="357"/>
        <end position="381"/>
    </location>
</feature>
<dbReference type="GO" id="GO:0008094">
    <property type="term" value="F:ATP-dependent activity, acting on DNA"/>
    <property type="evidence" value="ECO:0007669"/>
    <property type="project" value="TreeGrafter"/>
</dbReference>
<dbReference type="SUPFAM" id="SSF52540">
    <property type="entry name" value="P-loop containing nucleoside triphosphate hydrolases"/>
    <property type="match status" value="1"/>
</dbReference>
<dbReference type="PANTHER" id="PTHR46457">
    <property type="entry name" value="DNA REPAIR PROTEIN RAD51 HOMOLOG 4"/>
    <property type="match status" value="1"/>
</dbReference>
<organism evidence="4 5">
    <name type="scientific">Periconia macrospinosa</name>
    <dbReference type="NCBI Taxonomy" id="97972"/>
    <lineage>
        <taxon>Eukaryota</taxon>
        <taxon>Fungi</taxon>
        <taxon>Dikarya</taxon>
        <taxon>Ascomycota</taxon>
        <taxon>Pezizomycotina</taxon>
        <taxon>Dothideomycetes</taxon>
        <taxon>Pleosporomycetidae</taxon>
        <taxon>Pleosporales</taxon>
        <taxon>Massarineae</taxon>
        <taxon>Periconiaceae</taxon>
        <taxon>Periconia</taxon>
    </lineage>
</organism>
<dbReference type="EMBL" id="KZ805525">
    <property type="protein sequence ID" value="PVH94656.1"/>
    <property type="molecule type" value="Genomic_DNA"/>
</dbReference>
<dbReference type="GO" id="GO:0000400">
    <property type="term" value="F:four-way junction DNA binding"/>
    <property type="evidence" value="ECO:0007669"/>
    <property type="project" value="TreeGrafter"/>
</dbReference>
<feature type="region of interest" description="Disordered" evidence="3">
    <location>
        <begin position="344"/>
        <end position="391"/>
    </location>
</feature>
<dbReference type="InterPro" id="IPR027417">
    <property type="entry name" value="P-loop_NTPase"/>
</dbReference>
<feature type="compositionally biased region" description="Acidic residues" evidence="3">
    <location>
        <begin position="232"/>
        <end position="248"/>
    </location>
</feature>
<dbReference type="GO" id="GO:0000723">
    <property type="term" value="P:telomere maintenance"/>
    <property type="evidence" value="ECO:0007669"/>
    <property type="project" value="TreeGrafter"/>
</dbReference>
<sequence length="483" mass="52153">MASSSTTTTTISNPPTIRRAEPLIASNLVGDAEVESLFDGVVGLNERKEKKEDGKLGTGIASVDKALRGGIESGGVVGIGFEVAGGVGGEFCLTLLANSLLLNPTTSAAVIDTTGNFNILRLYTQIVHRLQSDPTLLAVFPARTDDGDGNATVEDLAAKVLERVNIMRVFDLVGVMEAVGEIREGLEGVKTRTTAVPPVEHERDKDKAPDEVTEKLDPVVPPPRPRKTVIADSEDEDEDMLFEEEENSPVENEFVDMNSSTPATSAQPTETEPAQSSDAPHRQDTQTNEGKISFILIDNLAHVINPLLKKDYIHTRAQSSTFLLTLSNLSKQYNLHTILVNPCHPFRPSSHRPNAHQQHQQQQQQPPGRPPTTTTTTSTQPQPTPPSIFPSTNLIPSLLPDLLPQYLDLHLLISHVPRGRNDAKVVYADDGFTMSSLGFGSVGGVRGRRGGKGTTPLVVGGGVLEVLADRWEGRMGGWGSWEL</sequence>
<dbReference type="AlphaFoldDB" id="A0A2V1D942"/>
<accession>A0A2V1D942</accession>
<name>A0A2V1D942_9PLEO</name>
<dbReference type="PANTHER" id="PTHR46457:SF1">
    <property type="entry name" value="DNA REPAIR PROTEIN RAD51 HOMOLOG 4"/>
    <property type="match status" value="1"/>
</dbReference>
<dbReference type="GO" id="GO:0003697">
    <property type="term" value="F:single-stranded DNA binding"/>
    <property type="evidence" value="ECO:0007669"/>
    <property type="project" value="TreeGrafter"/>
</dbReference>
<dbReference type="GO" id="GO:0033063">
    <property type="term" value="C:Rad51B-Rad51C-Rad51D-XRCC2 complex"/>
    <property type="evidence" value="ECO:0007669"/>
    <property type="project" value="TreeGrafter"/>
</dbReference>